<keyword evidence="5" id="KW-0472">Membrane</keyword>
<evidence type="ECO:0000256" key="5">
    <source>
        <dbReference type="SAM" id="Phobius"/>
    </source>
</evidence>
<dbReference type="CDD" id="cd02968">
    <property type="entry name" value="SCO"/>
    <property type="match status" value="1"/>
</dbReference>
<feature type="binding site" evidence="3">
    <location>
        <position position="107"/>
    </location>
    <ligand>
        <name>Cu cation</name>
        <dbReference type="ChEBI" id="CHEBI:23378"/>
    </ligand>
</feature>
<evidence type="ECO:0000256" key="2">
    <source>
        <dbReference type="ARBA" id="ARBA00023008"/>
    </source>
</evidence>
<proteinExistence type="inferred from homology"/>
<dbReference type="GO" id="GO:0046872">
    <property type="term" value="F:metal ion binding"/>
    <property type="evidence" value="ECO:0007669"/>
    <property type="project" value="UniProtKB-KW"/>
</dbReference>
<reference evidence="7" key="1">
    <citation type="submission" date="2019-06" db="EMBL/GenBank/DDBJ databases">
        <authorList>
            <person name="Le Quere A."/>
            <person name="Colella S."/>
        </authorList>
    </citation>
    <scope>NUCLEOTIDE SEQUENCE</scope>
    <source>
        <strain evidence="7">EmedicaeMD41</strain>
    </source>
</reference>
<dbReference type="AlphaFoldDB" id="A0A508X540"/>
<dbReference type="Gene3D" id="3.40.30.10">
    <property type="entry name" value="Glutaredoxin"/>
    <property type="match status" value="1"/>
</dbReference>
<evidence type="ECO:0000259" key="6">
    <source>
        <dbReference type="PROSITE" id="PS51352"/>
    </source>
</evidence>
<feature type="binding site" evidence="3">
    <location>
        <position position="200"/>
    </location>
    <ligand>
        <name>Cu cation</name>
        <dbReference type="ChEBI" id="CHEBI:23378"/>
    </ligand>
</feature>
<feature type="domain" description="Thioredoxin" evidence="6">
    <location>
        <begin position="69"/>
        <end position="236"/>
    </location>
</feature>
<keyword evidence="3" id="KW-0479">Metal-binding</keyword>
<dbReference type="EMBL" id="CABFNB010000143">
    <property type="protein sequence ID" value="VTZ64880.1"/>
    <property type="molecule type" value="Genomic_DNA"/>
</dbReference>
<feature type="disulfide bond" description="Redox-active" evidence="4">
    <location>
        <begin position="107"/>
        <end position="111"/>
    </location>
</feature>
<dbReference type="RefSeq" id="WP_015241504.1">
    <property type="nucleotide sequence ID" value="NZ_CABFNB010000143.1"/>
</dbReference>
<organism evidence="7">
    <name type="scientific">Sinorhizobium medicae</name>
    <dbReference type="NCBI Taxonomy" id="110321"/>
    <lineage>
        <taxon>Bacteria</taxon>
        <taxon>Pseudomonadati</taxon>
        <taxon>Pseudomonadota</taxon>
        <taxon>Alphaproteobacteria</taxon>
        <taxon>Hyphomicrobiales</taxon>
        <taxon>Rhizobiaceae</taxon>
        <taxon>Sinorhizobium/Ensifer group</taxon>
        <taxon>Sinorhizobium</taxon>
    </lineage>
</organism>
<dbReference type="PANTHER" id="PTHR12151">
    <property type="entry name" value="ELECTRON TRANSPORT PROTIN SCO1/SENC FAMILY MEMBER"/>
    <property type="match status" value="1"/>
</dbReference>
<protein>
    <submittedName>
        <fullName evidence="7">SCO family protein</fullName>
    </submittedName>
</protein>
<dbReference type="Pfam" id="PF02630">
    <property type="entry name" value="SCO1-SenC"/>
    <property type="match status" value="1"/>
</dbReference>
<dbReference type="InterPro" id="IPR036249">
    <property type="entry name" value="Thioredoxin-like_sf"/>
</dbReference>
<feature type="binding site" evidence="3">
    <location>
        <position position="111"/>
    </location>
    <ligand>
        <name>Cu cation</name>
        <dbReference type="ChEBI" id="CHEBI:23378"/>
    </ligand>
</feature>
<dbReference type="InterPro" id="IPR003782">
    <property type="entry name" value="SCO1/SenC"/>
</dbReference>
<dbReference type="Proteomes" id="UP000507954">
    <property type="component" value="Unassembled WGS sequence"/>
</dbReference>
<evidence type="ECO:0000256" key="4">
    <source>
        <dbReference type="PIRSR" id="PIRSR603782-2"/>
    </source>
</evidence>
<keyword evidence="5" id="KW-1133">Transmembrane helix</keyword>
<keyword evidence="5" id="KW-0812">Transmembrane</keyword>
<evidence type="ECO:0000256" key="3">
    <source>
        <dbReference type="PIRSR" id="PIRSR603782-1"/>
    </source>
</evidence>
<dbReference type="PROSITE" id="PS51352">
    <property type="entry name" value="THIOREDOXIN_2"/>
    <property type="match status" value="1"/>
</dbReference>
<dbReference type="InterPro" id="IPR013766">
    <property type="entry name" value="Thioredoxin_domain"/>
</dbReference>
<feature type="transmembrane region" description="Helical" evidence="5">
    <location>
        <begin position="26"/>
        <end position="51"/>
    </location>
</feature>
<evidence type="ECO:0000313" key="7">
    <source>
        <dbReference type="EMBL" id="VTZ64880.1"/>
    </source>
</evidence>
<dbReference type="SUPFAM" id="SSF52833">
    <property type="entry name" value="Thioredoxin-like"/>
    <property type="match status" value="1"/>
</dbReference>
<evidence type="ECO:0000256" key="1">
    <source>
        <dbReference type="ARBA" id="ARBA00010996"/>
    </source>
</evidence>
<sequence>MTQVARNETSTSDAPTFASCHRLLRILPAAVFLGLASVAAVTVASATAVLAHSLEDVDKDLRDKEQYFQPVDSKAPGFTLQDANGRLVSHGDFLGKVVVLNFVYTNCPDFCPLHAERIAELQAMINLTPMKKMVEFVTITTDPKRDTGSVLRDYAEAHGLDPANWTFLTSAPQESEDTTRKISEAYGLKFTGGKGGMQMHGIVTHVIDQDGRLRARFHGLNFDPVNLVAFVNALTNRVQDRHAHAQPSFWDMVKGAFQ</sequence>
<gene>
    <name evidence="7" type="ORF">EMEDMD4_730008</name>
</gene>
<comment type="similarity">
    <text evidence="1">Belongs to the SCO1/2 family.</text>
</comment>
<name>A0A508X540_9HYPH</name>
<dbReference type="PANTHER" id="PTHR12151:SF25">
    <property type="entry name" value="LINALOOL DEHYDRATASE_ISOMERASE DOMAIN-CONTAINING PROTEIN"/>
    <property type="match status" value="1"/>
</dbReference>
<keyword evidence="2 3" id="KW-0186">Copper</keyword>
<keyword evidence="4" id="KW-1015">Disulfide bond</keyword>
<accession>A0A508X540</accession>